<feature type="domain" description="RING-type" evidence="11">
    <location>
        <begin position="798"/>
        <end position="844"/>
    </location>
</feature>
<dbReference type="PROSITE" id="PS50089">
    <property type="entry name" value="ZF_RING_2"/>
    <property type="match status" value="1"/>
</dbReference>
<feature type="compositionally biased region" description="Acidic residues" evidence="10">
    <location>
        <begin position="1"/>
        <end position="10"/>
    </location>
</feature>
<evidence type="ECO:0000256" key="8">
    <source>
        <dbReference type="PROSITE-ProRule" id="PRU00221"/>
    </source>
</evidence>
<dbReference type="GO" id="GO:0034058">
    <property type="term" value="P:endosomal vesicle fusion"/>
    <property type="evidence" value="ECO:0007669"/>
    <property type="project" value="TreeGrafter"/>
</dbReference>
<keyword evidence="13" id="KW-1185">Reference proteome</keyword>
<dbReference type="GO" id="GO:0016236">
    <property type="term" value="P:macroautophagy"/>
    <property type="evidence" value="ECO:0007669"/>
    <property type="project" value="TreeGrafter"/>
</dbReference>
<keyword evidence="5" id="KW-0653">Protein transport</keyword>
<keyword evidence="2" id="KW-0813">Transport</keyword>
<dbReference type="InterPro" id="IPR001680">
    <property type="entry name" value="WD40_rpt"/>
</dbReference>
<feature type="repeat" description="WD" evidence="8">
    <location>
        <begin position="88"/>
        <end position="129"/>
    </location>
</feature>
<evidence type="ECO:0000256" key="9">
    <source>
        <dbReference type="PROSITE-ProRule" id="PRU01006"/>
    </source>
</evidence>
<dbReference type="InterPro" id="IPR011990">
    <property type="entry name" value="TPR-like_helical_dom_sf"/>
</dbReference>
<evidence type="ECO:0000256" key="5">
    <source>
        <dbReference type="ARBA" id="ARBA00022927"/>
    </source>
</evidence>
<dbReference type="GO" id="GO:0006623">
    <property type="term" value="P:protein targeting to vacuole"/>
    <property type="evidence" value="ECO:0007669"/>
    <property type="project" value="InterPro"/>
</dbReference>
<dbReference type="Pfam" id="PF23411">
    <property type="entry name" value="Beta-prop_Vps41"/>
    <property type="match status" value="1"/>
</dbReference>
<comment type="subcellular location">
    <subcellularLocation>
        <location evidence="1">Lysosome</location>
    </subcellularLocation>
</comment>
<dbReference type="Proteomes" id="UP001152798">
    <property type="component" value="Chromosome 6"/>
</dbReference>
<reference evidence="12" key="1">
    <citation type="submission" date="2022-01" db="EMBL/GenBank/DDBJ databases">
        <authorList>
            <person name="King R."/>
        </authorList>
    </citation>
    <scope>NUCLEOTIDE SEQUENCE</scope>
</reference>
<gene>
    <name evidence="12" type="ORF">NEZAVI_LOCUS14188</name>
</gene>
<dbReference type="AlphaFoldDB" id="A0A9P0MVT8"/>
<dbReference type="Pfam" id="PF23556">
    <property type="entry name" value="TPR_Vps41"/>
    <property type="match status" value="1"/>
</dbReference>
<keyword evidence="4" id="KW-0862">Zinc</keyword>
<evidence type="ECO:0000313" key="12">
    <source>
        <dbReference type="EMBL" id="CAH1406195.1"/>
    </source>
</evidence>
<name>A0A9P0MVT8_NEZVI</name>
<dbReference type="SUPFAM" id="SSF50978">
    <property type="entry name" value="WD40 repeat-like"/>
    <property type="match status" value="1"/>
</dbReference>
<evidence type="ECO:0000256" key="1">
    <source>
        <dbReference type="ARBA" id="ARBA00004371"/>
    </source>
</evidence>
<evidence type="ECO:0000256" key="2">
    <source>
        <dbReference type="ARBA" id="ARBA00022448"/>
    </source>
</evidence>
<dbReference type="PANTHER" id="PTHR12616:SF1">
    <property type="entry name" value="VACUOLAR PROTEIN SORTING-ASSOCIATED PROTEIN 41 HOMOLOG"/>
    <property type="match status" value="1"/>
</dbReference>
<dbReference type="InterPro" id="IPR001841">
    <property type="entry name" value="Znf_RING"/>
</dbReference>
<evidence type="ECO:0000256" key="4">
    <source>
        <dbReference type="ARBA" id="ARBA00022833"/>
    </source>
</evidence>
<keyword evidence="3 7" id="KW-0863">Zinc-finger</keyword>
<dbReference type="InterPro" id="IPR045111">
    <property type="entry name" value="Vps41/Vps8"/>
</dbReference>
<dbReference type="GO" id="GO:0009267">
    <property type="term" value="P:cellular response to starvation"/>
    <property type="evidence" value="ECO:0007669"/>
    <property type="project" value="TreeGrafter"/>
</dbReference>
<feature type="repeat" description="CHCR" evidence="9">
    <location>
        <begin position="564"/>
        <end position="719"/>
    </location>
</feature>
<dbReference type="InterPro" id="IPR057780">
    <property type="entry name" value="Beta-prop_Vps41"/>
</dbReference>
<keyword evidence="8" id="KW-0853">WD repeat</keyword>
<evidence type="ECO:0000259" key="11">
    <source>
        <dbReference type="PROSITE" id="PS50089"/>
    </source>
</evidence>
<dbReference type="Gene3D" id="2.130.10.10">
    <property type="entry name" value="YVTN repeat-like/Quinoprotein amine dehydrogenase"/>
    <property type="match status" value="1"/>
</dbReference>
<protein>
    <recommendedName>
        <fullName evidence="11">RING-type domain-containing protein</fullName>
    </recommendedName>
</protein>
<feature type="region of interest" description="Disordered" evidence="10">
    <location>
        <begin position="1"/>
        <end position="30"/>
    </location>
</feature>
<dbReference type="PANTHER" id="PTHR12616">
    <property type="entry name" value="VACUOLAR PROTEIN SORTING VPS41"/>
    <property type="match status" value="1"/>
</dbReference>
<organism evidence="12 13">
    <name type="scientific">Nezara viridula</name>
    <name type="common">Southern green stink bug</name>
    <name type="synonym">Cimex viridulus</name>
    <dbReference type="NCBI Taxonomy" id="85310"/>
    <lineage>
        <taxon>Eukaryota</taxon>
        <taxon>Metazoa</taxon>
        <taxon>Ecdysozoa</taxon>
        <taxon>Arthropoda</taxon>
        <taxon>Hexapoda</taxon>
        <taxon>Insecta</taxon>
        <taxon>Pterygota</taxon>
        <taxon>Neoptera</taxon>
        <taxon>Paraneoptera</taxon>
        <taxon>Hemiptera</taxon>
        <taxon>Heteroptera</taxon>
        <taxon>Panheteroptera</taxon>
        <taxon>Pentatomomorpha</taxon>
        <taxon>Pentatomoidea</taxon>
        <taxon>Pentatomidae</taxon>
        <taxon>Pentatominae</taxon>
        <taxon>Nezara</taxon>
    </lineage>
</organism>
<dbReference type="InterPro" id="IPR036322">
    <property type="entry name" value="WD40_repeat_dom_sf"/>
</dbReference>
<evidence type="ECO:0000313" key="13">
    <source>
        <dbReference type="Proteomes" id="UP001152798"/>
    </source>
</evidence>
<keyword evidence="3 7" id="KW-0479">Metal-binding</keyword>
<dbReference type="InterPro" id="IPR015943">
    <property type="entry name" value="WD40/YVTN_repeat-like_dom_sf"/>
</dbReference>
<dbReference type="GO" id="GO:0030897">
    <property type="term" value="C:HOPS complex"/>
    <property type="evidence" value="ECO:0007669"/>
    <property type="project" value="TreeGrafter"/>
</dbReference>
<evidence type="ECO:0000256" key="10">
    <source>
        <dbReference type="SAM" id="MobiDB-lite"/>
    </source>
</evidence>
<dbReference type="GO" id="GO:0008270">
    <property type="term" value="F:zinc ion binding"/>
    <property type="evidence" value="ECO:0007669"/>
    <property type="project" value="UniProtKB-KW"/>
</dbReference>
<dbReference type="SMART" id="SM00320">
    <property type="entry name" value="WD40"/>
    <property type="match status" value="2"/>
</dbReference>
<accession>A0A9P0MVT8</accession>
<dbReference type="GO" id="GO:0005764">
    <property type="term" value="C:lysosome"/>
    <property type="evidence" value="ECO:0007669"/>
    <property type="project" value="UniProtKB-SubCell"/>
</dbReference>
<dbReference type="PROSITE" id="PS50082">
    <property type="entry name" value="WD_REPEATS_2"/>
    <property type="match status" value="1"/>
</dbReference>
<proteinExistence type="predicted"/>
<feature type="compositionally biased region" description="Acidic residues" evidence="10">
    <location>
        <begin position="19"/>
        <end position="30"/>
    </location>
</feature>
<evidence type="ECO:0000256" key="6">
    <source>
        <dbReference type="ARBA" id="ARBA00023228"/>
    </source>
</evidence>
<dbReference type="PROSITE" id="PS50236">
    <property type="entry name" value="CHCR"/>
    <property type="match status" value="1"/>
</dbReference>
<dbReference type="SMART" id="SM00299">
    <property type="entry name" value="CLH"/>
    <property type="match status" value="1"/>
</dbReference>
<dbReference type="SUPFAM" id="SSF48371">
    <property type="entry name" value="ARM repeat"/>
    <property type="match status" value="1"/>
</dbReference>
<keyword evidence="6" id="KW-0458">Lysosome</keyword>
<sequence length="852" mass="96801">MDNQESEESNENVLPENNCTDDDNESTTSEDLDLKLKYGRLANDLQIILTNDSASCIAVHPKFVCIGTDWGVIHLLDHQGNSVKNKALRAHSVAVNQISIDAKGDYIASCSDDGKVLVFGLYSSDNNHDIKLGRLVRSIAIDPNYYKSGSGRRFITGDERLVLHEKVLFSRVRSTVIAEASQEGGVKTMKWSPGGEFLAWASHAGFRVYDLVARASLGLVKWSNKPQVDMKCHICWKNTHTLIVGWADTVWVCNVERRSVVTPMDASVYVVRPIYTFQTEFWVCGVSPLNENLVLLGCVKDSQGERPQLHIVKPEEDDYTDLIIDSLSLRGFQKYTPSEYSLECLVDESRFVILSPKDIVAACPYDSDDKIDWLLEHCKFENALEVVSSASKSLIRHTLHSVGRAYLDHLLASGKYDQAALHSYKILGDDKYGWQKEIYKFYKVNQLRSVAKYLPCTPEASLSSSIYEMVLCEYLKNDSDGFLETIKKWSLPGLYNVQAVINATLEHILESDPKTNLVLLEALAILYSYSGKHDKALAMYIKIQNKGVFDLIRSHDLYSTCESMLKELMNLDADKTISILMESKVFDKDLIVSKLSNNSYYLYLYLDALERRDPKNCYKYHAQLVKLYADFNREKLLPLLKESNHFSIQEALDICQEHNFLPEMVYLLGRIGNTQEALSLLMKIGDIEKAINFCKEHDDQDLWEDLINYSLKKPEFITILLQRIAAFVDPRMLVQRIENGIEVPGLKASLVKMLQDYNLQVSVQEGCNAIIAADYFNLHQRVVDIQQKGTLVGDEHFCGVCHLKVITKNTKDVHPPADFLLFHCNHIFHESCLPSDSKICRICTTQKQRIIF</sequence>
<dbReference type="Gene3D" id="1.25.40.10">
    <property type="entry name" value="Tetratricopeptide repeat domain"/>
    <property type="match status" value="1"/>
</dbReference>
<dbReference type="OrthoDB" id="244107at2759"/>
<dbReference type="EMBL" id="OV725082">
    <property type="protein sequence ID" value="CAH1406195.1"/>
    <property type="molecule type" value="Genomic_DNA"/>
</dbReference>
<evidence type="ECO:0000256" key="7">
    <source>
        <dbReference type="PROSITE-ProRule" id="PRU00175"/>
    </source>
</evidence>
<dbReference type="GO" id="GO:0005770">
    <property type="term" value="C:late endosome"/>
    <property type="evidence" value="ECO:0007669"/>
    <property type="project" value="TreeGrafter"/>
</dbReference>
<dbReference type="InterPro" id="IPR016024">
    <property type="entry name" value="ARM-type_fold"/>
</dbReference>
<dbReference type="InterPro" id="IPR000547">
    <property type="entry name" value="Clathrin_H-chain/VPS_repeat"/>
</dbReference>
<evidence type="ECO:0000256" key="3">
    <source>
        <dbReference type="ARBA" id="ARBA00022771"/>
    </source>
</evidence>